<dbReference type="EMBL" id="PXXK01000041">
    <property type="protein sequence ID" value="RFN53592.1"/>
    <property type="molecule type" value="Genomic_DNA"/>
</dbReference>
<feature type="region of interest" description="Disordered" evidence="1">
    <location>
        <begin position="1"/>
        <end position="123"/>
    </location>
</feature>
<name>A0A395N095_9HYPO</name>
<feature type="compositionally biased region" description="Acidic residues" evidence="1">
    <location>
        <begin position="96"/>
        <end position="106"/>
    </location>
</feature>
<gene>
    <name evidence="2" type="ORF">FIE12Z_2201</name>
</gene>
<keyword evidence="3" id="KW-1185">Reference proteome</keyword>
<organism evidence="2 3">
    <name type="scientific">Fusarium flagelliforme</name>
    <dbReference type="NCBI Taxonomy" id="2675880"/>
    <lineage>
        <taxon>Eukaryota</taxon>
        <taxon>Fungi</taxon>
        <taxon>Dikarya</taxon>
        <taxon>Ascomycota</taxon>
        <taxon>Pezizomycotina</taxon>
        <taxon>Sordariomycetes</taxon>
        <taxon>Hypocreomycetidae</taxon>
        <taxon>Hypocreales</taxon>
        <taxon>Nectriaceae</taxon>
        <taxon>Fusarium</taxon>
        <taxon>Fusarium incarnatum-equiseti species complex</taxon>
    </lineage>
</organism>
<dbReference type="AlphaFoldDB" id="A0A395N095"/>
<proteinExistence type="predicted"/>
<evidence type="ECO:0000256" key="1">
    <source>
        <dbReference type="SAM" id="MobiDB-lite"/>
    </source>
</evidence>
<protein>
    <submittedName>
        <fullName evidence="2">Uncharacterized protein</fullName>
    </submittedName>
</protein>
<reference evidence="2 3" key="1">
    <citation type="journal article" date="2018" name="PLoS Pathog.">
        <title>Evolution of structural diversity of trichothecenes, a family of toxins produced by plant pathogenic and entomopathogenic fungi.</title>
        <authorList>
            <person name="Proctor R.H."/>
            <person name="McCormick S.P."/>
            <person name="Kim H.S."/>
            <person name="Cardoza R.E."/>
            <person name="Stanley A.M."/>
            <person name="Lindo L."/>
            <person name="Kelly A."/>
            <person name="Brown D.W."/>
            <person name="Lee T."/>
            <person name="Vaughan M.M."/>
            <person name="Alexander N.J."/>
            <person name="Busman M."/>
            <person name="Gutierrez S."/>
        </authorList>
    </citation>
    <scope>NUCLEOTIDE SEQUENCE [LARGE SCALE GENOMIC DNA]</scope>
    <source>
        <strain evidence="2 3">NRRL 13405</strain>
    </source>
</reference>
<dbReference type="Proteomes" id="UP000265631">
    <property type="component" value="Unassembled WGS sequence"/>
</dbReference>
<evidence type="ECO:0000313" key="2">
    <source>
        <dbReference type="EMBL" id="RFN53592.1"/>
    </source>
</evidence>
<evidence type="ECO:0000313" key="3">
    <source>
        <dbReference type="Proteomes" id="UP000265631"/>
    </source>
</evidence>
<comment type="caution">
    <text evidence="2">The sequence shown here is derived from an EMBL/GenBank/DDBJ whole genome shotgun (WGS) entry which is preliminary data.</text>
</comment>
<feature type="compositionally biased region" description="Polar residues" evidence="1">
    <location>
        <begin position="64"/>
        <end position="74"/>
    </location>
</feature>
<feature type="compositionally biased region" description="Low complexity" evidence="1">
    <location>
        <begin position="19"/>
        <end position="48"/>
    </location>
</feature>
<feature type="compositionally biased region" description="Basic and acidic residues" evidence="1">
    <location>
        <begin position="107"/>
        <end position="123"/>
    </location>
</feature>
<sequence length="123" mass="12740">MPENPNQSGSGSSGGSGGSNQQSQGSSGLQTQTTQTTQPQSSVQSTVGNNNTPTGQDLPRDHPNQSIDAPSWTTVGPGRALSTVIVDPTDPAYLDISDDEKEEAEEDKGKGQDDGKGKKPETK</sequence>
<accession>A0A395N095</accession>